<accession>A0A0C3KFX3</accession>
<gene>
    <name evidence="3" type="ORF">M407DRAFT_30000</name>
</gene>
<protein>
    <recommendedName>
        <fullName evidence="2">F-box domain-containing protein</fullName>
    </recommendedName>
</protein>
<dbReference type="EMBL" id="KN823177">
    <property type="protein sequence ID" value="KIO20368.1"/>
    <property type="molecule type" value="Genomic_DNA"/>
</dbReference>
<feature type="region of interest" description="Disordered" evidence="1">
    <location>
        <begin position="590"/>
        <end position="620"/>
    </location>
</feature>
<evidence type="ECO:0000256" key="1">
    <source>
        <dbReference type="SAM" id="MobiDB-lite"/>
    </source>
</evidence>
<dbReference type="InterPro" id="IPR001810">
    <property type="entry name" value="F-box_dom"/>
</dbReference>
<dbReference type="Proteomes" id="UP000054248">
    <property type="component" value="Unassembled WGS sequence"/>
</dbReference>
<evidence type="ECO:0000313" key="3">
    <source>
        <dbReference type="EMBL" id="KIO20368.1"/>
    </source>
</evidence>
<name>A0A0C3KFX3_9AGAM</name>
<feature type="domain" description="F-box" evidence="2">
    <location>
        <begin position="171"/>
        <end position="221"/>
    </location>
</feature>
<reference evidence="4" key="2">
    <citation type="submission" date="2015-01" db="EMBL/GenBank/DDBJ databases">
        <title>Evolutionary Origins and Diversification of the Mycorrhizal Mutualists.</title>
        <authorList>
            <consortium name="DOE Joint Genome Institute"/>
            <consortium name="Mycorrhizal Genomics Consortium"/>
            <person name="Kohler A."/>
            <person name="Kuo A."/>
            <person name="Nagy L.G."/>
            <person name="Floudas D."/>
            <person name="Copeland A."/>
            <person name="Barry K.W."/>
            <person name="Cichocki N."/>
            <person name="Veneault-Fourrey C."/>
            <person name="LaButti K."/>
            <person name="Lindquist E.A."/>
            <person name="Lipzen A."/>
            <person name="Lundell T."/>
            <person name="Morin E."/>
            <person name="Murat C."/>
            <person name="Riley R."/>
            <person name="Ohm R."/>
            <person name="Sun H."/>
            <person name="Tunlid A."/>
            <person name="Henrissat B."/>
            <person name="Grigoriev I.V."/>
            <person name="Hibbett D.S."/>
            <person name="Martin F."/>
        </authorList>
    </citation>
    <scope>NUCLEOTIDE SEQUENCE [LARGE SCALE GENOMIC DNA]</scope>
    <source>
        <strain evidence="4">MUT 4182</strain>
    </source>
</reference>
<reference evidence="3 4" key="1">
    <citation type="submission" date="2014-04" db="EMBL/GenBank/DDBJ databases">
        <authorList>
            <consortium name="DOE Joint Genome Institute"/>
            <person name="Kuo A."/>
            <person name="Girlanda M."/>
            <person name="Perotto S."/>
            <person name="Kohler A."/>
            <person name="Nagy L.G."/>
            <person name="Floudas D."/>
            <person name="Copeland A."/>
            <person name="Barry K.W."/>
            <person name="Cichocki N."/>
            <person name="Veneault-Fourrey C."/>
            <person name="LaButti K."/>
            <person name="Lindquist E.A."/>
            <person name="Lipzen A."/>
            <person name="Lundell T."/>
            <person name="Morin E."/>
            <person name="Murat C."/>
            <person name="Sun H."/>
            <person name="Tunlid A."/>
            <person name="Henrissat B."/>
            <person name="Grigoriev I.V."/>
            <person name="Hibbett D.S."/>
            <person name="Martin F."/>
            <person name="Nordberg H.P."/>
            <person name="Cantor M.N."/>
            <person name="Hua S.X."/>
        </authorList>
    </citation>
    <scope>NUCLEOTIDE SEQUENCE [LARGE SCALE GENOMIC DNA]</scope>
    <source>
        <strain evidence="3 4">MUT 4182</strain>
    </source>
</reference>
<evidence type="ECO:0000259" key="2">
    <source>
        <dbReference type="PROSITE" id="PS50181"/>
    </source>
</evidence>
<organism evidence="3 4">
    <name type="scientific">Tulasnella calospora MUT 4182</name>
    <dbReference type="NCBI Taxonomy" id="1051891"/>
    <lineage>
        <taxon>Eukaryota</taxon>
        <taxon>Fungi</taxon>
        <taxon>Dikarya</taxon>
        <taxon>Basidiomycota</taxon>
        <taxon>Agaricomycotina</taxon>
        <taxon>Agaricomycetes</taxon>
        <taxon>Cantharellales</taxon>
        <taxon>Tulasnellaceae</taxon>
        <taxon>Tulasnella</taxon>
    </lineage>
</organism>
<keyword evidence="4" id="KW-1185">Reference proteome</keyword>
<dbReference type="Gene3D" id="3.80.10.10">
    <property type="entry name" value="Ribonuclease Inhibitor"/>
    <property type="match status" value="1"/>
</dbReference>
<evidence type="ECO:0000313" key="4">
    <source>
        <dbReference type="Proteomes" id="UP000054248"/>
    </source>
</evidence>
<dbReference type="SUPFAM" id="SSF52047">
    <property type="entry name" value="RNI-like"/>
    <property type="match status" value="1"/>
</dbReference>
<sequence>MATHPQGLSDDQGINDYLKLEVEFANEFAATIVQAHNDWQSYQNFFSPVRRFLGVFYAAIAEWKEMVSPSPPEERPDEEIETRIDDPSDSAYQENWTPTSLYRWAYLTLKFRPINTEDDELRDKLAVRMFRTQEYDAELFGSGYQSAYPLAEDPVSPSSSLALDHQNRTSPALIHQLPPEIISDVFVKAHDGVLYFPIVVSHVDSRFRTIAESTTLLWTKIDVNLPLPLVELYLKRSSTALLDIRIDLWSGGRRQNAASRLGAFLAVVADHRQRIASLSMSAFKTLPVDIMVKAMMMGPGSTYPQLRRLDTGCLVWIGGRFLPEPLDCPVVAPPQLQELCLRGFRSRNWVSAFSEPMVGLRSLCLANNAKLFVSDLLIFLTKLPNLEKLAIQECTMEQDPLAAPSAVSLPNLATLQYVALSYKSIVAMHRALLTPKLTSLKLWWDLGFRDWIDQAQPLVAMLRANPQLERLDLCNCAMQPSGWRDAFGKAGSLKHLRLRSCELESNDVEALSELGVGEDGEQRLLPHLEHLVLENVLDLSTGDIKRIIMHRPSLRNLELRGWDGSNVADDDVQFMRQSVHHFSLETFYKEPGVLEEEDEDEENEGWSSTGTPSEGPWLSGDEEVISAQLAAANLGGG</sequence>
<feature type="region of interest" description="Disordered" evidence="1">
    <location>
        <begin position="67"/>
        <end position="91"/>
    </location>
</feature>
<dbReference type="PANTHER" id="PTHR38926:SF5">
    <property type="entry name" value="F-BOX AND LEUCINE-RICH REPEAT PROTEIN 6"/>
    <property type="match status" value="1"/>
</dbReference>
<dbReference type="HOGENOM" id="CLU_032679_0_0_1"/>
<proteinExistence type="predicted"/>
<dbReference type="PANTHER" id="PTHR38926">
    <property type="entry name" value="F-BOX DOMAIN CONTAINING PROTEIN, EXPRESSED"/>
    <property type="match status" value="1"/>
</dbReference>
<dbReference type="InterPro" id="IPR032675">
    <property type="entry name" value="LRR_dom_sf"/>
</dbReference>
<feature type="compositionally biased region" description="Acidic residues" evidence="1">
    <location>
        <begin position="593"/>
        <end position="604"/>
    </location>
</feature>
<dbReference type="OrthoDB" id="3365698at2759"/>
<dbReference type="AlphaFoldDB" id="A0A0C3KFX3"/>
<dbReference type="PROSITE" id="PS50181">
    <property type="entry name" value="FBOX"/>
    <property type="match status" value="1"/>
</dbReference>